<dbReference type="InterPro" id="IPR027417">
    <property type="entry name" value="P-loop_NTPase"/>
</dbReference>
<dbReference type="SMART" id="SM00968">
    <property type="entry name" value="SMC_hinge"/>
    <property type="match status" value="1"/>
</dbReference>
<dbReference type="AlphaFoldDB" id="A0AAZ3SHP8"/>
<keyword evidence="3 4" id="KW-0175">Coiled coil</keyword>
<accession>A0AAZ3SHP8</accession>
<dbReference type="GO" id="GO:0005694">
    <property type="term" value="C:chromosome"/>
    <property type="evidence" value="ECO:0007669"/>
    <property type="project" value="UniProtKB-SubCell"/>
</dbReference>
<dbReference type="GO" id="GO:0005524">
    <property type="term" value="F:ATP binding"/>
    <property type="evidence" value="ECO:0007669"/>
    <property type="project" value="InterPro"/>
</dbReference>
<evidence type="ECO:0000256" key="1">
    <source>
        <dbReference type="ARBA" id="ARBA00004286"/>
    </source>
</evidence>
<reference evidence="8" key="1">
    <citation type="journal article" date="2018" name="PLoS ONE">
        <title>Chinook salmon (Oncorhynchus tshawytscha) genome and transcriptome.</title>
        <authorList>
            <person name="Christensen K.A."/>
            <person name="Leong J.S."/>
            <person name="Sakhrani D."/>
            <person name="Biagi C.A."/>
            <person name="Minkley D.R."/>
            <person name="Withler R.E."/>
            <person name="Rondeau E.B."/>
            <person name="Koop B.F."/>
            <person name="Devlin R.H."/>
        </authorList>
    </citation>
    <scope>NUCLEOTIDE SEQUENCE [LARGE SCALE GENOMIC DNA]</scope>
</reference>
<dbReference type="InterPro" id="IPR010935">
    <property type="entry name" value="SMC_hinge"/>
</dbReference>
<feature type="compositionally biased region" description="Basic residues" evidence="5">
    <location>
        <begin position="675"/>
        <end position="691"/>
    </location>
</feature>
<evidence type="ECO:0000259" key="6">
    <source>
        <dbReference type="SMART" id="SM00968"/>
    </source>
</evidence>
<evidence type="ECO:0000313" key="7">
    <source>
        <dbReference type="Ensembl" id="ENSOTSP00005152637.1"/>
    </source>
</evidence>
<reference evidence="7" key="2">
    <citation type="submission" date="2025-08" db="UniProtKB">
        <authorList>
            <consortium name="Ensembl"/>
        </authorList>
    </citation>
    <scope>IDENTIFICATION</scope>
</reference>
<evidence type="ECO:0000256" key="5">
    <source>
        <dbReference type="SAM" id="MobiDB-lite"/>
    </source>
</evidence>
<dbReference type="InterPro" id="IPR003395">
    <property type="entry name" value="RecF/RecN/SMC_N"/>
</dbReference>
<feature type="compositionally biased region" description="Polar residues" evidence="5">
    <location>
        <begin position="663"/>
        <end position="672"/>
    </location>
</feature>
<feature type="compositionally biased region" description="Polar residues" evidence="5">
    <location>
        <begin position="378"/>
        <end position="388"/>
    </location>
</feature>
<dbReference type="PANTHER" id="PTHR43977">
    <property type="entry name" value="STRUCTURAL MAINTENANCE OF CHROMOSOMES PROTEIN 3"/>
    <property type="match status" value="1"/>
</dbReference>
<dbReference type="Ensembl" id="ENSOTST00005144197.1">
    <property type="protein sequence ID" value="ENSOTSP00005152637.1"/>
    <property type="gene ID" value="ENSOTSG00005057021.1"/>
</dbReference>
<evidence type="ECO:0000256" key="2">
    <source>
        <dbReference type="ARBA" id="ARBA00022454"/>
    </source>
</evidence>
<proteinExistence type="predicted"/>
<feature type="domain" description="SMC hinge" evidence="6">
    <location>
        <begin position="35"/>
        <end position="150"/>
    </location>
</feature>
<evidence type="ECO:0000256" key="3">
    <source>
        <dbReference type="ARBA" id="ARBA00023054"/>
    </source>
</evidence>
<dbReference type="SUPFAM" id="SSF75553">
    <property type="entry name" value="Smc hinge domain"/>
    <property type="match status" value="1"/>
</dbReference>
<reference evidence="7" key="3">
    <citation type="submission" date="2025-09" db="UniProtKB">
        <authorList>
            <consortium name="Ensembl"/>
        </authorList>
    </citation>
    <scope>IDENTIFICATION</scope>
</reference>
<sequence>ERLTCLLANLMSPKPDNSQCLCLPHSDPERDWDRSRVKGLLANLITVSDVCYSTGLEVVVSVFWLFLTQRKKLLEKGELKRRYTIIPLNKISARTLNDSVVNTAKSLVGEQNVHTALSLVGYEADLRKAMEYVFGSTLVCDTLDNAKRVAFDKRVMTKTVTLGGDVFDPQGTLSGGARSQSASVLSSLQELREVQDSLSATETELQALDKQLSGLKGTAERYRLLKQQLDMKTEELDILQVKLHQSSFHKQQEELKMLLKTIEECEETLRSSKEVQKKADEKYKVLEDKMRNAEAEREKELKAAQQKVNSAKTKADAFSKKLKERQQEAESLVLELEELKREQTGYEQQILAVDEAMKTIQEQIDNMSTTVAENKVPFTSWSNTGKSTEANHMRERTNESQLKIKELEHNISKHRKDSQEAAAKVSRMLEEHEWISQERGLFGQPNTGYDFKVNNPKEAGQRLRKLEESKSRLERSVNKRAMNMLSQAEERYNDLMKKKRIVENDKSKILQTIEELDQKKKEALNIAWQKVNKDFGSIFSTLLPGADARLAPPEGCGALEGLEFKVALGNTWKENLTELSGGQRSLVALSLILAMLLFKPAPIYILDEVDAALDLSHTQNIGQMLRTHFTHSQFVVVSLKDGMFTNANVLFKTKFVDGVSAVSRTTQAQPDQNKGPRKGPSHRPQAQKKNR</sequence>
<name>A0AAZ3SHP8_ONCTS</name>
<gene>
    <name evidence="7" type="primary">SASS6</name>
</gene>
<protein>
    <recommendedName>
        <fullName evidence="6">SMC hinge domain-containing protein</fullName>
    </recommendedName>
</protein>
<evidence type="ECO:0000313" key="8">
    <source>
        <dbReference type="Proteomes" id="UP000694402"/>
    </source>
</evidence>
<dbReference type="FunFam" id="3.40.50.300:FF:000385">
    <property type="entry name" value="Structural maintenance of chromosomes 2"/>
    <property type="match status" value="1"/>
</dbReference>
<dbReference type="Proteomes" id="UP000694402">
    <property type="component" value="Unassembled WGS sequence"/>
</dbReference>
<feature type="region of interest" description="Disordered" evidence="5">
    <location>
        <begin position="663"/>
        <end position="691"/>
    </location>
</feature>
<organism evidence="7 8">
    <name type="scientific">Oncorhynchus tshawytscha</name>
    <name type="common">Chinook salmon</name>
    <name type="synonym">Salmo tshawytscha</name>
    <dbReference type="NCBI Taxonomy" id="74940"/>
    <lineage>
        <taxon>Eukaryota</taxon>
        <taxon>Metazoa</taxon>
        <taxon>Chordata</taxon>
        <taxon>Craniata</taxon>
        <taxon>Vertebrata</taxon>
        <taxon>Euteleostomi</taxon>
        <taxon>Actinopterygii</taxon>
        <taxon>Neopterygii</taxon>
        <taxon>Teleostei</taxon>
        <taxon>Protacanthopterygii</taxon>
        <taxon>Salmoniformes</taxon>
        <taxon>Salmonidae</taxon>
        <taxon>Salmoninae</taxon>
        <taxon>Oncorhynchus</taxon>
    </lineage>
</organism>
<dbReference type="Gene3D" id="3.30.70.1620">
    <property type="match status" value="1"/>
</dbReference>
<feature type="coiled-coil region" evidence="4">
    <location>
        <begin position="478"/>
        <end position="522"/>
    </location>
</feature>
<dbReference type="Pfam" id="PF02463">
    <property type="entry name" value="SMC_N"/>
    <property type="match status" value="1"/>
</dbReference>
<feature type="coiled-coil region" evidence="4">
    <location>
        <begin position="191"/>
        <end position="356"/>
    </location>
</feature>
<comment type="subcellular location">
    <subcellularLocation>
        <location evidence="1">Chromosome</location>
    </subcellularLocation>
</comment>
<dbReference type="SUPFAM" id="SSF52540">
    <property type="entry name" value="P-loop containing nucleoside triphosphate hydrolases"/>
    <property type="match status" value="1"/>
</dbReference>
<dbReference type="Gene3D" id="3.40.50.300">
    <property type="entry name" value="P-loop containing nucleotide triphosphate hydrolases"/>
    <property type="match status" value="1"/>
</dbReference>
<dbReference type="GeneTree" id="ENSGT00550000074857"/>
<dbReference type="GO" id="GO:0051276">
    <property type="term" value="P:chromosome organization"/>
    <property type="evidence" value="ECO:0007669"/>
    <property type="project" value="InterPro"/>
</dbReference>
<feature type="region of interest" description="Disordered" evidence="5">
    <location>
        <begin position="378"/>
        <end position="397"/>
    </location>
</feature>
<dbReference type="InterPro" id="IPR036277">
    <property type="entry name" value="SMC_hinge_sf"/>
</dbReference>
<dbReference type="Gene3D" id="1.20.1060.20">
    <property type="match status" value="1"/>
</dbReference>
<dbReference type="Pfam" id="PF06470">
    <property type="entry name" value="SMC_hinge"/>
    <property type="match status" value="1"/>
</dbReference>
<keyword evidence="2" id="KW-0158">Chromosome</keyword>
<keyword evidence="8" id="KW-1185">Reference proteome</keyword>
<evidence type="ECO:0000256" key="4">
    <source>
        <dbReference type="SAM" id="Coils"/>
    </source>
</evidence>